<dbReference type="InterPro" id="IPR004013">
    <property type="entry name" value="PHP_dom"/>
</dbReference>
<dbReference type="GO" id="GO:0006281">
    <property type="term" value="P:DNA repair"/>
    <property type="evidence" value="ECO:0007669"/>
    <property type="project" value="InterPro"/>
</dbReference>
<evidence type="ECO:0000259" key="9">
    <source>
        <dbReference type="SMART" id="SM00278"/>
    </source>
</evidence>
<protein>
    <recommendedName>
        <fullName evidence="2">DNA-directed DNA polymerase</fullName>
        <ecNumber evidence="2">2.7.7.7</ecNumber>
    </recommendedName>
</protein>
<dbReference type="InterPro" id="IPR003583">
    <property type="entry name" value="Hlx-hairpin-Hlx_DNA-bd_motif"/>
</dbReference>
<dbReference type="InterPro" id="IPR029398">
    <property type="entry name" value="PolB_thumb"/>
</dbReference>
<name>A0A1F8BX82_9BACT</name>
<dbReference type="InterPro" id="IPR016195">
    <property type="entry name" value="Pol/histidinol_Pase-like"/>
</dbReference>
<evidence type="ECO:0000313" key="12">
    <source>
        <dbReference type="Proteomes" id="UP000178429"/>
    </source>
</evidence>
<evidence type="ECO:0000256" key="1">
    <source>
        <dbReference type="ARBA" id="ARBA00001946"/>
    </source>
</evidence>
<evidence type="ECO:0000256" key="2">
    <source>
        <dbReference type="ARBA" id="ARBA00012417"/>
    </source>
</evidence>
<keyword evidence="4" id="KW-0808">Transferase</keyword>
<dbReference type="InterPro" id="IPR050243">
    <property type="entry name" value="PHP_phosphatase"/>
</dbReference>
<dbReference type="InterPro" id="IPR037160">
    <property type="entry name" value="DNA_Pol_thumb_sf"/>
</dbReference>
<accession>A0A1F8BX82</accession>
<feature type="domain" description="DNA-directed DNA polymerase X" evidence="10">
    <location>
        <begin position="1"/>
        <end position="290"/>
    </location>
</feature>
<dbReference type="SUPFAM" id="SSF47802">
    <property type="entry name" value="DNA polymerase beta, N-terminal domain-like"/>
    <property type="match status" value="1"/>
</dbReference>
<dbReference type="SUPFAM" id="SSF89550">
    <property type="entry name" value="PHP domain-like"/>
    <property type="match status" value="1"/>
</dbReference>
<organism evidence="11 12">
    <name type="scientific">Candidatus Woesebacteria bacterium RIFCSPLOWO2_01_FULL_44_14</name>
    <dbReference type="NCBI Taxonomy" id="1802525"/>
    <lineage>
        <taxon>Bacteria</taxon>
        <taxon>Candidatus Woeseibacteriota</taxon>
    </lineage>
</organism>
<dbReference type="SUPFAM" id="SSF81301">
    <property type="entry name" value="Nucleotidyltransferase"/>
    <property type="match status" value="1"/>
</dbReference>
<dbReference type="Pfam" id="PF14791">
    <property type="entry name" value="DNA_pol_B_thumb"/>
    <property type="match status" value="1"/>
</dbReference>
<evidence type="ECO:0000256" key="6">
    <source>
        <dbReference type="ARBA" id="ARBA00022705"/>
    </source>
</evidence>
<keyword evidence="7" id="KW-0239">DNA-directed DNA polymerase</keyword>
<dbReference type="InterPro" id="IPR022311">
    <property type="entry name" value="PolX-like"/>
</dbReference>
<dbReference type="PANTHER" id="PTHR36928:SF1">
    <property type="entry name" value="PHOSPHATASE YCDX-RELATED"/>
    <property type="match status" value="1"/>
</dbReference>
<dbReference type="GO" id="GO:0005829">
    <property type="term" value="C:cytosol"/>
    <property type="evidence" value="ECO:0007669"/>
    <property type="project" value="TreeGrafter"/>
</dbReference>
<dbReference type="GO" id="GO:0003677">
    <property type="term" value="F:DNA binding"/>
    <property type="evidence" value="ECO:0007669"/>
    <property type="project" value="InterPro"/>
</dbReference>
<dbReference type="STRING" id="1802525.A2975_05425"/>
<evidence type="ECO:0000313" key="11">
    <source>
        <dbReference type="EMBL" id="OGM68711.1"/>
    </source>
</evidence>
<dbReference type="AlphaFoldDB" id="A0A1F8BX82"/>
<dbReference type="Gene3D" id="1.10.150.110">
    <property type="entry name" value="DNA polymerase beta, N-terminal domain-like"/>
    <property type="match status" value="1"/>
</dbReference>
<dbReference type="SMART" id="SM00483">
    <property type="entry name" value="POLXc"/>
    <property type="match status" value="1"/>
</dbReference>
<feature type="domain" description="Helix-hairpin-helix DNA-binding motif class 1" evidence="9">
    <location>
        <begin position="53"/>
        <end position="72"/>
    </location>
</feature>
<comment type="catalytic activity">
    <reaction evidence="8">
        <text>DNA(n) + a 2'-deoxyribonucleoside 5'-triphosphate = DNA(n+1) + diphosphate</text>
        <dbReference type="Rhea" id="RHEA:22508"/>
        <dbReference type="Rhea" id="RHEA-COMP:17339"/>
        <dbReference type="Rhea" id="RHEA-COMP:17340"/>
        <dbReference type="ChEBI" id="CHEBI:33019"/>
        <dbReference type="ChEBI" id="CHEBI:61560"/>
        <dbReference type="ChEBI" id="CHEBI:173112"/>
        <dbReference type="EC" id="2.7.7.7"/>
    </reaction>
</comment>
<dbReference type="GO" id="GO:0003887">
    <property type="term" value="F:DNA-directed DNA polymerase activity"/>
    <property type="evidence" value="ECO:0007669"/>
    <property type="project" value="UniProtKB-KW"/>
</dbReference>
<dbReference type="SMART" id="SM00278">
    <property type="entry name" value="HhH1"/>
    <property type="match status" value="2"/>
</dbReference>
<dbReference type="InterPro" id="IPR010996">
    <property type="entry name" value="HHH_MUS81"/>
</dbReference>
<dbReference type="GO" id="GO:0008270">
    <property type="term" value="F:zinc ion binding"/>
    <property type="evidence" value="ECO:0007669"/>
    <property type="project" value="TreeGrafter"/>
</dbReference>
<evidence type="ECO:0000256" key="5">
    <source>
        <dbReference type="ARBA" id="ARBA00022695"/>
    </source>
</evidence>
<dbReference type="CDD" id="cd00141">
    <property type="entry name" value="NT_POLXc"/>
    <property type="match status" value="1"/>
</dbReference>
<feature type="domain" description="Helix-hairpin-helix DNA-binding motif class 1" evidence="9">
    <location>
        <begin position="93"/>
        <end position="112"/>
    </location>
</feature>
<evidence type="ECO:0000256" key="3">
    <source>
        <dbReference type="ARBA" id="ARBA00022634"/>
    </source>
</evidence>
<dbReference type="EMBL" id="MGHL01000019">
    <property type="protein sequence ID" value="OGM68711.1"/>
    <property type="molecule type" value="Genomic_DNA"/>
</dbReference>
<reference evidence="11 12" key="1">
    <citation type="journal article" date="2016" name="Nat. Commun.">
        <title>Thousands of microbial genomes shed light on interconnected biogeochemical processes in an aquifer system.</title>
        <authorList>
            <person name="Anantharaman K."/>
            <person name="Brown C.T."/>
            <person name="Hug L.A."/>
            <person name="Sharon I."/>
            <person name="Castelle C.J."/>
            <person name="Probst A.J."/>
            <person name="Thomas B.C."/>
            <person name="Singh A."/>
            <person name="Wilkins M.J."/>
            <person name="Karaoz U."/>
            <person name="Brodie E.L."/>
            <person name="Williams K.H."/>
            <person name="Hubbard S.S."/>
            <person name="Banfield J.F."/>
        </authorList>
    </citation>
    <scope>NUCLEOTIDE SEQUENCE [LARGE SCALE GENOMIC DNA]</scope>
</reference>
<sequence length="550" mass="61299">MTNVEIAELLRDVAAAYKIKDADRNKFRIVAYERAADAVEHLSSEAKDLWDDGKLTDVAGIGESIAKHLDEIFRTGKSKHFSVVMKGLPESMFELMKVPGIGPKTALKMAKSGEVPSEVKKSLRELKKNPQRLLLPYAQEIADGIVAWLEKDKNVTRADALGSLRRKASTVGDVDIAAASTNAAETINHFTKYPNATRILEKGDRTASIIVPGNKQVDLMVEIPDAYGALLQHFTGSKHHNIALRELALKKGMSLSDYGIKIKGKLEKVKTEEDLYKRLGLDYISPELREDTGEIDAARSNKLPNLIELTDIKADLQIHSSFDIETSHDVGISSMEEVVRKAEELNYEYVAFTEHNPSKSKHNEKEIVAILKRKQRKVAKLKSSVKAFNGLEIDILPDGSLPVPDEGLQTLDFALVSIHSSFSQSRDAMTKRVLSGLAHPKVKIFAHPTARRLNWRESIELNWPEIFDFCVKHNKWLEINADPVRLDLPDNLVRDAVSKGVKLTLGTDSHGITQMANMKYGVDVARRGWATKGDIINSLSLSEFKEVIKK</sequence>
<dbReference type="Gene3D" id="3.20.20.140">
    <property type="entry name" value="Metal-dependent hydrolases"/>
    <property type="match status" value="1"/>
</dbReference>
<comment type="caution">
    <text evidence="11">The sequence shown here is derived from an EMBL/GenBank/DDBJ whole genome shotgun (WGS) entry which is preliminary data.</text>
</comment>
<dbReference type="Pfam" id="PF14520">
    <property type="entry name" value="HHH_5"/>
    <property type="match status" value="1"/>
</dbReference>
<dbReference type="PANTHER" id="PTHR36928">
    <property type="entry name" value="PHOSPHATASE YCDX-RELATED"/>
    <property type="match status" value="1"/>
</dbReference>
<dbReference type="Pfam" id="PF02811">
    <property type="entry name" value="PHP"/>
    <property type="match status" value="1"/>
</dbReference>
<evidence type="ECO:0000256" key="4">
    <source>
        <dbReference type="ARBA" id="ARBA00022679"/>
    </source>
</evidence>
<proteinExistence type="predicted"/>
<dbReference type="InterPro" id="IPR027421">
    <property type="entry name" value="DNA_pol_lamdba_lyase_dom_sf"/>
</dbReference>
<keyword evidence="3" id="KW-0237">DNA synthesis</keyword>
<dbReference type="Gene3D" id="3.30.460.10">
    <property type="entry name" value="Beta Polymerase, domain 2"/>
    <property type="match status" value="1"/>
</dbReference>
<dbReference type="InterPro" id="IPR043519">
    <property type="entry name" value="NT_sf"/>
</dbReference>
<evidence type="ECO:0000256" key="7">
    <source>
        <dbReference type="ARBA" id="ARBA00022932"/>
    </source>
</evidence>
<dbReference type="Gene3D" id="1.10.150.20">
    <property type="entry name" value="5' to 3' exonuclease, C-terminal subdomain"/>
    <property type="match status" value="1"/>
</dbReference>
<dbReference type="PIRSF" id="PIRSF005047">
    <property type="entry name" value="UCP005047_YshC"/>
    <property type="match status" value="1"/>
</dbReference>
<dbReference type="Pfam" id="PF14716">
    <property type="entry name" value="HHH_8"/>
    <property type="match status" value="1"/>
</dbReference>
<evidence type="ECO:0000259" key="10">
    <source>
        <dbReference type="SMART" id="SM00483"/>
    </source>
</evidence>
<dbReference type="Proteomes" id="UP000178429">
    <property type="component" value="Unassembled WGS sequence"/>
</dbReference>
<dbReference type="GO" id="GO:0042578">
    <property type="term" value="F:phosphoric ester hydrolase activity"/>
    <property type="evidence" value="ECO:0007669"/>
    <property type="project" value="TreeGrafter"/>
</dbReference>
<dbReference type="EC" id="2.7.7.7" evidence="2"/>
<dbReference type="Gene3D" id="3.30.210.10">
    <property type="entry name" value="DNA polymerase, thumb domain"/>
    <property type="match status" value="1"/>
</dbReference>
<dbReference type="InterPro" id="IPR002054">
    <property type="entry name" value="DNA-dir_DNA_pol_X"/>
</dbReference>
<comment type="cofactor">
    <cofactor evidence="1">
        <name>Mg(2+)</name>
        <dbReference type="ChEBI" id="CHEBI:18420"/>
    </cofactor>
</comment>
<gene>
    <name evidence="11" type="ORF">A2975_05425</name>
</gene>
<keyword evidence="5" id="KW-0548">Nucleotidyltransferase</keyword>
<evidence type="ECO:0000256" key="8">
    <source>
        <dbReference type="ARBA" id="ARBA00049244"/>
    </source>
</evidence>
<keyword evidence="6" id="KW-0235">DNA replication</keyword>